<dbReference type="GO" id="GO:0016491">
    <property type="term" value="F:oxidoreductase activity"/>
    <property type="evidence" value="ECO:0007669"/>
    <property type="project" value="TreeGrafter"/>
</dbReference>
<dbReference type="Gene3D" id="1.25.10.10">
    <property type="entry name" value="Leucine-rich Repeat Variant"/>
    <property type="match status" value="3"/>
</dbReference>
<name>A0A367ZK94_9BACT</name>
<dbReference type="SMART" id="SM00567">
    <property type="entry name" value="EZ_HEAT"/>
    <property type="match status" value="11"/>
</dbReference>
<gene>
    <name evidence="2" type="ORF">OZSIB_1380</name>
</gene>
<accession>A0A367ZK94</accession>
<dbReference type="PANTHER" id="PTHR12697">
    <property type="entry name" value="PBS LYASE HEAT-LIKE PROTEIN"/>
    <property type="match status" value="1"/>
</dbReference>
<protein>
    <recommendedName>
        <fullName evidence="4">HEAT repeat domain-containing protein</fullName>
    </recommendedName>
</protein>
<evidence type="ECO:0000256" key="1">
    <source>
        <dbReference type="ARBA" id="ARBA00045876"/>
    </source>
</evidence>
<dbReference type="SUPFAM" id="SSF48371">
    <property type="entry name" value="ARM repeat"/>
    <property type="match status" value="2"/>
</dbReference>
<dbReference type="Pfam" id="PF13646">
    <property type="entry name" value="HEAT_2"/>
    <property type="match status" value="4"/>
</dbReference>
<dbReference type="EMBL" id="QOQW01000022">
    <property type="protein sequence ID" value="RCK78460.1"/>
    <property type="molecule type" value="Genomic_DNA"/>
</dbReference>
<dbReference type="InterPro" id="IPR004155">
    <property type="entry name" value="PBS_lyase_HEAT"/>
</dbReference>
<dbReference type="PROSITE" id="PS50077">
    <property type="entry name" value="HEAT_REPEAT"/>
    <property type="match status" value="1"/>
</dbReference>
<dbReference type="Proteomes" id="UP000252355">
    <property type="component" value="Unassembled WGS sequence"/>
</dbReference>
<dbReference type="InterPro" id="IPR021133">
    <property type="entry name" value="HEAT_type_2"/>
</dbReference>
<dbReference type="AlphaFoldDB" id="A0A367ZK94"/>
<reference evidence="2 3" key="1">
    <citation type="submission" date="2018-05" db="EMBL/GenBank/DDBJ databases">
        <title>A metagenomic window into the 2 km-deep terrestrial subsurface aquifer revealed taxonomically and functionally diverse microbial community comprising novel uncultured bacterial lineages.</title>
        <authorList>
            <person name="Kadnikov V.V."/>
            <person name="Mardanov A.V."/>
            <person name="Beletsky A.V."/>
            <person name="Banks D."/>
            <person name="Pimenov N.V."/>
            <person name="Frank Y.A."/>
            <person name="Karnachuk O.V."/>
            <person name="Ravin N.V."/>
        </authorList>
    </citation>
    <scope>NUCLEOTIDE SEQUENCE [LARGE SCALE GENOMIC DNA]</scope>
    <source>
        <strain evidence="2">BY5</strain>
    </source>
</reference>
<comment type="caution">
    <text evidence="2">The sequence shown here is derived from an EMBL/GenBank/DDBJ whole genome shotgun (WGS) entry which is preliminary data.</text>
</comment>
<dbReference type="InterPro" id="IPR011989">
    <property type="entry name" value="ARM-like"/>
</dbReference>
<evidence type="ECO:0008006" key="4">
    <source>
        <dbReference type="Google" id="ProtNLM"/>
    </source>
</evidence>
<evidence type="ECO:0000313" key="2">
    <source>
        <dbReference type="EMBL" id="RCK78460.1"/>
    </source>
</evidence>
<proteinExistence type="predicted"/>
<evidence type="ECO:0000313" key="3">
    <source>
        <dbReference type="Proteomes" id="UP000252355"/>
    </source>
</evidence>
<organism evidence="2 3">
    <name type="scientific">Candidatus Ozemobacter sibiricus</name>
    <dbReference type="NCBI Taxonomy" id="2268124"/>
    <lineage>
        <taxon>Bacteria</taxon>
        <taxon>Candidatus Ozemobacteria</taxon>
        <taxon>Candidatus Ozemobacterales</taxon>
        <taxon>Candidatus Ozemobacteraceae</taxon>
        <taxon>Candidatus Ozemobacter</taxon>
    </lineage>
</organism>
<dbReference type="InterPro" id="IPR016024">
    <property type="entry name" value="ARM-type_fold"/>
</dbReference>
<sequence length="828" mass="93005">MIWPFRPARPPAELLSDLESPDPETRRQAFATLADLDDPQADAEILARLRTLGDTPRETLFALLDLVGKRGLEEAIPLLKNLLQDEDNEIRLAALRALNRLPSQSSLDAIVPLLADADLTIRKEVREAIIRLYGDEALGALLRAVPADHTSPLYFEISSLLEDMDLFARMVENFAIPDPEVRKFHFHNMVKFHRPEFIPLYLELAETAGASLLPRIREALLEYSLDELIPPVQRLLQGNPGKAVIQLIDEVLFSRTMEYKEDLFRLAAGLSRPELRIQFLARLTRKLDPFLFLPCLDLLDDPVARVRALVFDALLSIHRSTLGRLADPNEDKKPLLTKLLEDWRQRIVTLIAQGTYRNGSLELIRLFFAMAEADHSMVRPVFTRLLTDQFGEAMSGISTWPFDDQFALLQDAVKQDPSVAALLLSGLGRTPSPDYLRLLFKLLQAIPAGDREVFKRNLEARLKGIRLVEFLEDPDPDIRMALLDILLDIGGDMLPGVLEKALKDLSPPVRLKALQTALKIRHPKIARLLEDATGDPDPEVALLAVRSLREALPPDRFTALLTRLVNSPVDEIRTYVLKEIAKITKQRYIANFKTLPPEVRKLAASAILKLDASFIDELIAELKSLDPDSRLRAAMIMENLQVGGKGRDALLAAMRDPSRKVRAAVVKTLGVIGDRTLMTQLIEFFNDPDERVRANTIEAISGFGDARATQILLPFLEDPNNRIRANAALGVWQIGKVNVLPVLQKMLNHPDPLMKASALWVLGEIKQEAHLTLIVPFVRDPQALVRLNALKAMAKIKPEALKPLLNSLRLDPSPEIRQFLTEFSYKVI</sequence>
<dbReference type="PANTHER" id="PTHR12697:SF5">
    <property type="entry name" value="DEOXYHYPUSINE HYDROXYLASE"/>
    <property type="match status" value="1"/>
</dbReference>
<comment type="function">
    <text evidence="1">Catalyzes the hydroxylation of the N(6)-(4-aminobutyl)-L-lysine intermediate produced by deoxyhypusine synthase/DHPS on a critical lysine of the eukaryotic translation initiation factor 5A/eIF-5A. This is the second step of the post-translational modification of that lysine into an unusual amino acid residue named hypusine. Hypusination is unique to mature eIF-5A factor and is essential for its function.</text>
</comment>